<protein>
    <recommendedName>
        <fullName evidence="4">Outer membrane protein beta-barrel domain-containing protein</fullName>
    </recommendedName>
</protein>
<organism evidence="2 3">
    <name type="scientific">Muriicola soli</name>
    <dbReference type="NCBI Taxonomy" id="2507538"/>
    <lineage>
        <taxon>Bacteria</taxon>
        <taxon>Pseudomonadati</taxon>
        <taxon>Bacteroidota</taxon>
        <taxon>Flavobacteriia</taxon>
        <taxon>Flavobacteriales</taxon>
        <taxon>Flavobacteriaceae</taxon>
        <taxon>Muriicola</taxon>
    </lineage>
</organism>
<sequence>MKKSILKNALVLCAICVFSASYSQATTVMVKDSADVIDKRLKFGCGFGLNFVGGTNIFVAPNLIYDVSNKISLGGGLQASYAGIKDVQNTTTYGFNIITQYTPTPMLTTLLELTELRVSTKTENLVENITDKYWDTALFVGAGLNVTSNISIGAKVNLLYDSDKTVYTSAVIPFVNITF</sequence>
<dbReference type="KEGG" id="mur:EQY75_05500"/>
<dbReference type="Gene3D" id="2.40.160.60">
    <property type="entry name" value="Outer membrane protein transport protein (OMPP1/FadL/TodX)"/>
    <property type="match status" value="1"/>
</dbReference>
<name>A0A411E8M9_9FLAO</name>
<feature type="signal peptide" evidence="1">
    <location>
        <begin position="1"/>
        <end position="25"/>
    </location>
</feature>
<dbReference type="OrthoDB" id="1148680at2"/>
<dbReference type="RefSeq" id="WP_129603588.1">
    <property type="nucleotide sequence ID" value="NZ_CP035544.1"/>
</dbReference>
<evidence type="ECO:0000313" key="2">
    <source>
        <dbReference type="EMBL" id="QBA64039.1"/>
    </source>
</evidence>
<dbReference type="EMBL" id="CP035544">
    <property type="protein sequence ID" value="QBA64039.1"/>
    <property type="molecule type" value="Genomic_DNA"/>
</dbReference>
<feature type="chain" id="PRO_5019059133" description="Outer membrane protein beta-barrel domain-containing protein" evidence="1">
    <location>
        <begin position="26"/>
        <end position="179"/>
    </location>
</feature>
<evidence type="ECO:0008006" key="4">
    <source>
        <dbReference type="Google" id="ProtNLM"/>
    </source>
</evidence>
<dbReference type="AlphaFoldDB" id="A0A411E8M9"/>
<keyword evidence="3" id="KW-1185">Reference proteome</keyword>
<gene>
    <name evidence="2" type="ORF">EQY75_05500</name>
</gene>
<keyword evidence="1" id="KW-0732">Signal</keyword>
<proteinExistence type="predicted"/>
<evidence type="ECO:0000256" key="1">
    <source>
        <dbReference type="SAM" id="SignalP"/>
    </source>
</evidence>
<accession>A0A411E8M9</accession>
<dbReference type="Proteomes" id="UP000290889">
    <property type="component" value="Chromosome"/>
</dbReference>
<evidence type="ECO:0000313" key="3">
    <source>
        <dbReference type="Proteomes" id="UP000290889"/>
    </source>
</evidence>
<reference evidence="2 3" key="1">
    <citation type="submission" date="2019-01" db="EMBL/GenBank/DDBJ databases">
        <title>Muriicola soli sp. nov., isolated from soil.</title>
        <authorList>
            <person name="Kang H.J."/>
            <person name="Kim S.B."/>
        </authorList>
    </citation>
    <scope>NUCLEOTIDE SEQUENCE [LARGE SCALE GENOMIC DNA]</scope>
    <source>
        <strain evidence="2 3">MMS17-SY002</strain>
    </source>
</reference>